<evidence type="ECO:0000256" key="1">
    <source>
        <dbReference type="ARBA" id="ARBA00022723"/>
    </source>
</evidence>
<feature type="domain" description="EF-hand" evidence="3">
    <location>
        <begin position="320"/>
        <end position="355"/>
    </location>
</feature>
<keyword evidence="2" id="KW-0677">Repeat</keyword>
<evidence type="ECO:0000313" key="5">
    <source>
        <dbReference type="Proteomes" id="UP000319383"/>
    </source>
</evidence>
<dbReference type="Pfam" id="PF13202">
    <property type="entry name" value="EF-hand_5"/>
    <property type="match status" value="3"/>
</dbReference>
<keyword evidence="1" id="KW-0479">Metal-binding</keyword>
<reference evidence="4 5" key="1">
    <citation type="submission" date="2019-02" db="EMBL/GenBank/DDBJ databases">
        <title>Deep-cultivation of Planctomycetes and their phenomic and genomic characterization uncovers novel biology.</title>
        <authorList>
            <person name="Wiegand S."/>
            <person name="Jogler M."/>
            <person name="Boedeker C."/>
            <person name="Pinto D."/>
            <person name="Vollmers J."/>
            <person name="Rivas-Marin E."/>
            <person name="Kohn T."/>
            <person name="Peeters S.H."/>
            <person name="Heuer A."/>
            <person name="Rast P."/>
            <person name="Oberbeckmann S."/>
            <person name="Bunk B."/>
            <person name="Jeske O."/>
            <person name="Meyerdierks A."/>
            <person name="Storesund J.E."/>
            <person name="Kallscheuer N."/>
            <person name="Luecker S."/>
            <person name="Lage O.M."/>
            <person name="Pohl T."/>
            <person name="Merkel B.J."/>
            <person name="Hornburger P."/>
            <person name="Mueller R.-W."/>
            <person name="Bruemmer F."/>
            <person name="Labrenz M."/>
            <person name="Spormann A.M."/>
            <person name="Op den Camp H."/>
            <person name="Overmann J."/>
            <person name="Amann R."/>
            <person name="Jetten M.S.M."/>
            <person name="Mascher T."/>
            <person name="Medema M.H."/>
            <person name="Devos D.P."/>
            <person name="Kaster A.-K."/>
            <person name="Ovreas L."/>
            <person name="Rohde M."/>
            <person name="Galperin M.Y."/>
            <person name="Jogler C."/>
        </authorList>
    </citation>
    <scope>NUCLEOTIDE SEQUENCE [LARGE SCALE GENOMIC DNA]</scope>
    <source>
        <strain evidence="4 5">Mal52</strain>
    </source>
</reference>
<evidence type="ECO:0000259" key="3">
    <source>
        <dbReference type="PROSITE" id="PS50222"/>
    </source>
</evidence>
<dbReference type="KEGG" id="sdyn:Mal52_32030"/>
<dbReference type="PANTHER" id="PTHR10827:SF98">
    <property type="entry name" value="45 KDA CALCIUM-BINDING PROTEIN"/>
    <property type="match status" value="1"/>
</dbReference>
<dbReference type="PROSITE" id="PS50222">
    <property type="entry name" value="EF_HAND_2"/>
    <property type="match status" value="2"/>
</dbReference>
<dbReference type="PANTHER" id="PTHR10827">
    <property type="entry name" value="RETICULOCALBIN"/>
    <property type="match status" value="1"/>
</dbReference>
<dbReference type="AlphaFoldDB" id="A0A517ZQH9"/>
<accession>A0A517ZQH9</accession>
<sequence length="481" mass="54108">MFRYSIFLAIATIGGDAVSSDSRAADVDFLLVGDRGTIERIAIPVEINGKPLSTIWDDAFAELFAYYDNDQNGELTFKEAMRLPSPFNLRQTLWNPISQFGHGYHSPMDLDTNSDGSITQIEMTDWYRKRGVGGVTISAGLAPSSTALTSAILKILDHDNNRRISTTEWKNAPTVLSALDVNADETITPEEILPRLNYPGTSGAYRWLVTKSRADQHTVIRELPLRFLPQSMDVDHSFQADQLEKDEVQVHAQTMKVNFSKSFTSTTMRIDADRVRVLLRSDEGKLGEHLEAAAQKLRTRFQSADANHDSCLNAAETERKNQADLRALVAAADHNRDGQLTIEELDRWIVLQEKLAAGQVLVTVLDFRRGLFEILDTNADGRLSLREIASSAKNVQEIHRYPPDTFAHADVPRQIRMIFSRGRPQKLLAAVKYDAPEWFLAMDRNRDGDISSREFIGDEPAFQRLDRNGDLLISPDEINKH</sequence>
<dbReference type="InterPro" id="IPR002048">
    <property type="entry name" value="EF_hand_dom"/>
</dbReference>
<protein>
    <submittedName>
        <fullName evidence="4">Transaldolase/EF-hand domain-containing protein</fullName>
    </submittedName>
</protein>
<gene>
    <name evidence="4" type="ORF">Mal52_32030</name>
</gene>
<evidence type="ECO:0000256" key="2">
    <source>
        <dbReference type="ARBA" id="ARBA00022737"/>
    </source>
</evidence>
<dbReference type="InterPro" id="IPR011992">
    <property type="entry name" value="EF-hand-dom_pair"/>
</dbReference>
<dbReference type="InterPro" id="IPR018247">
    <property type="entry name" value="EF_Hand_1_Ca_BS"/>
</dbReference>
<dbReference type="GO" id="GO:0005509">
    <property type="term" value="F:calcium ion binding"/>
    <property type="evidence" value="ECO:0007669"/>
    <property type="project" value="InterPro"/>
</dbReference>
<dbReference type="RefSeq" id="WP_145377024.1">
    <property type="nucleotide sequence ID" value="NZ_CP036276.1"/>
</dbReference>
<dbReference type="SUPFAM" id="SSF47473">
    <property type="entry name" value="EF-hand"/>
    <property type="match status" value="2"/>
</dbReference>
<name>A0A517ZQH9_9PLAN</name>
<dbReference type="Proteomes" id="UP000319383">
    <property type="component" value="Chromosome"/>
</dbReference>
<evidence type="ECO:0000313" key="4">
    <source>
        <dbReference type="EMBL" id="QDU44717.1"/>
    </source>
</evidence>
<dbReference type="PROSITE" id="PS00018">
    <property type="entry name" value="EF_HAND_1"/>
    <property type="match status" value="4"/>
</dbReference>
<organism evidence="4 5">
    <name type="scientific">Symmachiella dynata</name>
    <dbReference type="NCBI Taxonomy" id="2527995"/>
    <lineage>
        <taxon>Bacteria</taxon>
        <taxon>Pseudomonadati</taxon>
        <taxon>Planctomycetota</taxon>
        <taxon>Planctomycetia</taxon>
        <taxon>Planctomycetales</taxon>
        <taxon>Planctomycetaceae</taxon>
        <taxon>Symmachiella</taxon>
    </lineage>
</organism>
<feature type="domain" description="EF-hand" evidence="3">
    <location>
        <begin position="55"/>
        <end position="90"/>
    </location>
</feature>
<dbReference type="Gene3D" id="1.10.238.10">
    <property type="entry name" value="EF-hand"/>
    <property type="match status" value="3"/>
</dbReference>
<dbReference type="EMBL" id="CP036276">
    <property type="protein sequence ID" value="QDU44717.1"/>
    <property type="molecule type" value="Genomic_DNA"/>
</dbReference>
<proteinExistence type="predicted"/>
<keyword evidence="5" id="KW-1185">Reference proteome</keyword>